<dbReference type="Gene3D" id="4.10.240.10">
    <property type="entry name" value="Zn(2)-C6 fungal-type DNA-binding domain"/>
    <property type="match status" value="1"/>
</dbReference>
<feature type="domain" description="Zn(2)-C6 fungal-type" evidence="3">
    <location>
        <begin position="52"/>
        <end position="82"/>
    </location>
</feature>
<comment type="caution">
    <text evidence="4">The sequence shown here is derived from an EMBL/GenBank/DDBJ whole genome shotgun (WGS) entry which is preliminary data.</text>
</comment>
<dbReference type="PROSITE" id="PS00463">
    <property type="entry name" value="ZN2_CY6_FUNGAL_1"/>
    <property type="match status" value="1"/>
</dbReference>
<dbReference type="Pfam" id="PF00172">
    <property type="entry name" value="Zn_clus"/>
    <property type="match status" value="1"/>
</dbReference>
<dbReference type="Proteomes" id="UP001370758">
    <property type="component" value="Unassembled WGS sequence"/>
</dbReference>
<dbReference type="CDD" id="cd00067">
    <property type="entry name" value="GAL4"/>
    <property type="match status" value="1"/>
</dbReference>
<dbReference type="PANTHER" id="PTHR47657">
    <property type="entry name" value="STEROL REGULATORY ELEMENT-BINDING PROTEIN ECM22"/>
    <property type="match status" value="1"/>
</dbReference>
<protein>
    <recommendedName>
        <fullName evidence="3">Zn(2)-C6 fungal-type domain-containing protein</fullName>
    </recommendedName>
</protein>
<evidence type="ECO:0000313" key="5">
    <source>
        <dbReference type="Proteomes" id="UP001370758"/>
    </source>
</evidence>
<feature type="compositionally biased region" description="Basic residues" evidence="2">
    <location>
        <begin position="41"/>
        <end position="51"/>
    </location>
</feature>
<dbReference type="InterPro" id="IPR001138">
    <property type="entry name" value="Zn2Cys6_DnaBD"/>
</dbReference>
<evidence type="ECO:0000256" key="2">
    <source>
        <dbReference type="SAM" id="MobiDB-lite"/>
    </source>
</evidence>
<name>A0AAV9W938_9PEZI</name>
<keyword evidence="1" id="KW-0539">Nucleus</keyword>
<evidence type="ECO:0000313" key="4">
    <source>
        <dbReference type="EMBL" id="KAK6503765.1"/>
    </source>
</evidence>
<dbReference type="EMBL" id="JAVHJL010000005">
    <property type="protein sequence ID" value="KAK6503765.1"/>
    <property type="molecule type" value="Genomic_DNA"/>
</dbReference>
<feature type="region of interest" description="Disordered" evidence="2">
    <location>
        <begin position="324"/>
        <end position="361"/>
    </location>
</feature>
<dbReference type="PROSITE" id="PS50048">
    <property type="entry name" value="ZN2_CY6_FUNGAL_2"/>
    <property type="match status" value="1"/>
</dbReference>
<organism evidence="4 5">
    <name type="scientific">Arthrobotrys musiformis</name>
    <dbReference type="NCBI Taxonomy" id="47236"/>
    <lineage>
        <taxon>Eukaryota</taxon>
        <taxon>Fungi</taxon>
        <taxon>Dikarya</taxon>
        <taxon>Ascomycota</taxon>
        <taxon>Pezizomycotina</taxon>
        <taxon>Orbiliomycetes</taxon>
        <taxon>Orbiliales</taxon>
        <taxon>Orbiliaceae</taxon>
        <taxon>Arthrobotrys</taxon>
    </lineage>
</organism>
<feature type="region of interest" description="Disordered" evidence="2">
    <location>
        <begin position="116"/>
        <end position="141"/>
    </location>
</feature>
<dbReference type="InterPro" id="IPR052400">
    <property type="entry name" value="Zn2-C6_fungal_TF"/>
</dbReference>
<dbReference type="AlphaFoldDB" id="A0AAV9W938"/>
<dbReference type="SMART" id="SM00066">
    <property type="entry name" value="GAL4"/>
    <property type="match status" value="1"/>
</dbReference>
<evidence type="ECO:0000256" key="1">
    <source>
        <dbReference type="ARBA" id="ARBA00023242"/>
    </source>
</evidence>
<dbReference type="InterPro" id="IPR036864">
    <property type="entry name" value="Zn2-C6_fun-type_DNA-bd_sf"/>
</dbReference>
<sequence length="544" mass="60628">MDKVSESPFISLQPAQFTPHSTVLHFRPEKPAESSSESSSRVRRFHHKTRTGCRECKQKRRKCNEAKPSCQGCIKSKIECHYEDVIPPRVQPKNRKRPQRKPAPNRFVFIEFGESGTATNSTGQSVQTTNVTPGSSHSSTSTEEILRWQSAPTTCLLQGGRTRTEAGGINREVELLYLFRNITFRTLPLQYYDTNRWSRITFESSYAQSCLYDVMLALAASHQRFLQGGLTRTAKEISHYVKALAGFRSVVSSPGNFAMMDPKAWISVLITAALLSMYIMSCPVDNYENSCDTYFSLTQGTMNMLAEAIKRGLGAAIGFKASEFTPPPQDTRSMSLGQVPPQDTRPISLGEIPPHAHQEPGSMSLAQLAEIPPHAHQDASSMSLGHMPPPRAVSLVFPGLDYAASEDDRATSPRAAQRLSDILTVITTLDVFSARPEVVANLQKVALEWAAMPDALLLNILRARNKKAYLVTAHYHAGLWKIREMIHSLCRRGIWSEASGAVDSFWWMVSPKGICKGSLEMLEEEPAERVFWVKAVVRELESIK</sequence>
<gene>
    <name evidence="4" type="ORF">TWF481_008771</name>
</gene>
<evidence type="ECO:0000259" key="3">
    <source>
        <dbReference type="PROSITE" id="PS50048"/>
    </source>
</evidence>
<dbReference type="GO" id="GO:0000981">
    <property type="term" value="F:DNA-binding transcription factor activity, RNA polymerase II-specific"/>
    <property type="evidence" value="ECO:0007669"/>
    <property type="project" value="InterPro"/>
</dbReference>
<proteinExistence type="predicted"/>
<dbReference type="PANTHER" id="PTHR47657:SF14">
    <property type="entry name" value="ZN(2)-C6 FUNGAL-TYPE DOMAIN-CONTAINING PROTEIN"/>
    <property type="match status" value="1"/>
</dbReference>
<dbReference type="GO" id="GO:0008270">
    <property type="term" value="F:zinc ion binding"/>
    <property type="evidence" value="ECO:0007669"/>
    <property type="project" value="InterPro"/>
</dbReference>
<dbReference type="SUPFAM" id="SSF57701">
    <property type="entry name" value="Zn2/Cys6 DNA-binding domain"/>
    <property type="match status" value="1"/>
</dbReference>
<feature type="region of interest" description="Disordered" evidence="2">
    <location>
        <begin position="20"/>
        <end position="51"/>
    </location>
</feature>
<accession>A0AAV9W938</accession>
<keyword evidence="5" id="KW-1185">Reference proteome</keyword>
<reference evidence="4 5" key="1">
    <citation type="submission" date="2023-08" db="EMBL/GenBank/DDBJ databases">
        <authorList>
            <person name="Palmer J.M."/>
        </authorList>
    </citation>
    <scope>NUCLEOTIDE SEQUENCE [LARGE SCALE GENOMIC DNA]</scope>
    <source>
        <strain evidence="4 5">TWF481</strain>
    </source>
</reference>